<name>A0A6J7RUI1_9ZZZZ</name>
<dbReference type="Gene3D" id="1.20.120.330">
    <property type="entry name" value="Nucleotidyltransferases domain 2"/>
    <property type="match status" value="1"/>
</dbReference>
<dbReference type="EMBL" id="CAFBLT010000002">
    <property type="protein sequence ID" value="CAB4880830.1"/>
    <property type="molecule type" value="Genomic_DNA"/>
</dbReference>
<proteinExistence type="predicted"/>
<dbReference type="EMBL" id="CAFABE010000040">
    <property type="protein sequence ID" value="CAB4828915.1"/>
    <property type="molecule type" value="Genomic_DNA"/>
</dbReference>
<sequence>MAALALASGKTNAAASNAVLAGINAKDAICLMSMGRTRKSDDHRSAIAELQSAGLIGKSQAQRFQRLLALKNDAQYHSGDVSHARASKGLEWATDLVSAANESLHPS</sequence>
<dbReference type="AlphaFoldDB" id="A0A6J7RUI1"/>
<dbReference type="EMBL" id="CAFBPM010000033">
    <property type="protein sequence ID" value="CAB5032425.1"/>
    <property type="molecule type" value="Genomic_DNA"/>
</dbReference>
<reference evidence="3" key="1">
    <citation type="submission" date="2020-05" db="EMBL/GenBank/DDBJ databases">
        <authorList>
            <person name="Chiriac C."/>
            <person name="Salcher M."/>
            <person name="Ghai R."/>
            <person name="Kavagutti S V."/>
        </authorList>
    </citation>
    <scope>NUCLEOTIDE SEQUENCE</scope>
</reference>
<evidence type="ECO:0000313" key="3">
    <source>
        <dbReference type="EMBL" id="CAB5032425.1"/>
    </source>
</evidence>
<accession>A0A6J7RUI1</accession>
<organism evidence="3">
    <name type="scientific">freshwater metagenome</name>
    <dbReference type="NCBI Taxonomy" id="449393"/>
    <lineage>
        <taxon>unclassified sequences</taxon>
        <taxon>metagenomes</taxon>
        <taxon>ecological metagenomes</taxon>
    </lineage>
</organism>
<evidence type="ECO:0000313" key="1">
    <source>
        <dbReference type="EMBL" id="CAB4828915.1"/>
    </source>
</evidence>
<gene>
    <name evidence="1" type="ORF">UFOPK3164_00971</name>
    <name evidence="2" type="ORF">UFOPK3427_01454</name>
    <name evidence="3" type="ORF">UFOPK4112_01825</name>
</gene>
<evidence type="ECO:0000313" key="2">
    <source>
        <dbReference type="EMBL" id="CAB4880830.1"/>
    </source>
</evidence>
<protein>
    <submittedName>
        <fullName evidence="3">Unannotated protein</fullName>
    </submittedName>
</protein>